<keyword evidence="3" id="KW-0503">Monooxygenase</keyword>
<organism evidence="3 4">
    <name type="scientific">Williamsia herbipolensis</name>
    <dbReference type="NCBI Taxonomy" id="1603258"/>
    <lineage>
        <taxon>Bacteria</taxon>
        <taxon>Bacillati</taxon>
        <taxon>Actinomycetota</taxon>
        <taxon>Actinomycetes</taxon>
        <taxon>Mycobacteriales</taxon>
        <taxon>Nocardiaceae</taxon>
        <taxon>Williamsia</taxon>
    </lineage>
</organism>
<dbReference type="InterPro" id="IPR051704">
    <property type="entry name" value="FAD_aromatic-hydroxylase"/>
</dbReference>
<keyword evidence="4" id="KW-1185">Reference proteome</keyword>
<gene>
    <name evidence="3" type="ORF">OG579_19210</name>
</gene>
<dbReference type="InterPro" id="IPR002938">
    <property type="entry name" value="FAD-bd"/>
</dbReference>
<accession>A0AAU4K177</accession>
<evidence type="ECO:0000259" key="2">
    <source>
        <dbReference type="Pfam" id="PF01494"/>
    </source>
</evidence>
<feature type="domain" description="FAD-binding" evidence="2">
    <location>
        <begin position="2"/>
        <end position="318"/>
    </location>
</feature>
<evidence type="ECO:0000256" key="1">
    <source>
        <dbReference type="SAM" id="MobiDB-lite"/>
    </source>
</evidence>
<dbReference type="KEGG" id="whr:OG579_19210"/>
<proteinExistence type="predicted"/>
<dbReference type="InterPro" id="IPR036188">
    <property type="entry name" value="FAD/NAD-bd_sf"/>
</dbReference>
<dbReference type="Gene3D" id="3.50.50.60">
    <property type="entry name" value="FAD/NAD(P)-binding domain"/>
    <property type="match status" value="1"/>
</dbReference>
<sequence length="398" mass="42040">MTTVLISGASIAGPTAAYWLARAGVEVTMVERFSELRPGGQSVDVRGAGREVARRMGVEDAIRAAGTGEKGLQFVDTHGKVKAAFEASDFADGNGPTAELEILRGDLARIVFDAATDAGAETVFGDTITDLDDDGTAVHVTFASGATRSFDQVIIAEGMRSRTRRLVVDDTDAIRSLGMYTSYFTIPRAASDTQWASWCSFPGSRSALIRPDTHGTTRAALSFISREKGLDALDTAGQKAQLRARYGDAGWEIPRVLDGMDASTDFYLEGIGQVTLPTWGYGRVVLLGDAAYCASPVSGMGTSLSLVGAYVLASEMIAGGDALRRYESILRPYVAQAQKLPPGTPRIANPKTRLGVRVLNAAAGVAASRPVQSIASRFSSPPADAIDLPDYPSPVRPG</sequence>
<dbReference type="AlphaFoldDB" id="A0AAU4K177"/>
<dbReference type="SUPFAM" id="SSF51905">
    <property type="entry name" value="FAD/NAD(P)-binding domain"/>
    <property type="match status" value="1"/>
</dbReference>
<dbReference type="Proteomes" id="UP001432128">
    <property type="component" value="Chromosome"/>
</dbReference>
<keyword evidence="3" id="KW-0560">Oxidoreductase</keyword>
<reference evidence="3 4" key="1">
    <citation type="submission" date="2022-10" db="EMBL/GenBank/DDBJ databases">
        <title>The complete genomes of actinobacterial strains from the NBC collection.</title>
        <authorList>
            <person name="Joergensen T.S."/>
            <person name="Alvarez Arevalo M."/>
            <person name="Sterndorff E.B."/>
            <person name="Faurdal D."/>
            <person name="Vuksanovic O."/>
            <person name="Mourched A.-S."/>
            <person name="Charusanti P."/>
            <person name="Shaw S."/>
            <person name="Blin K."/>
            <person name="Weber T."/>
        </authorList>
    </citation>
    <scope>NUCLEOTIDE SEQUENCE [LARGE SCALE GENOMIC DNA]</scope>
    <source>
        <strain evidence="3 4">NBC_00319</strain>
    </source>
</reference>
<dbReference type="GO" id="GO:0004497">
    <property type="term" value="F:monooxygenase activity"/>
    <property type="evidence" value="ECO:0007669"/>
    <property type="project" value="UniProtKB-KW"/>
</dbReference>
<dbReference type="Pfam" id="PF01494">
    <property type="entry name" value="FAD_binding_3"/>
    <property type="match status" value="1"/>
</dbReference>
<name>A0AAU4K177_9NOCA</name>
<dbReference type="Gene3D" id="3.30.9.10">
    <property type="entry name" value="D-Amino Acid Oxidase, subunit A, domain 2"/>
    <property type="match status" value="1"/>
</dbReference>
<protein>
    <submittedName>
        <fullName evidence="3">FAD-dependent monooxygenase</fullName>
    </submittedName>
</protein>
<dbReference type="PANTHER" id="PTHR46865:SF2">
    <property type="entry name" value="MONOOXYGENASE"/>
    <property type="match status" value="1"/>
</dbReference>
<evidence type="ECO:0000313" key="3">
    <source>
        <dbReference type="EMBL" id="WUM19797.1"/>
    </source>
</evidence>
<dbReference type="PANTHER" id="PTHR46865">
    <property type="entry name" value="OXIDOREDUCTASE-RELATED"/>
    <property type="match status" value="1"/>
</dbReference>
<dbReference type="RefSeq" id="WP_328857246.1">
    <property type="nucleotide sequence ID" value="NZ_CP108021.1"/>
</dbReference>
<dbReference type="GO" id="GO:0071949">
    <property type="term" value="F:FAD binding"/>
    <property type="evidence" value="ECO:0007669"/>
    <property type="project" value="InterPro"/>
</dbReference>
<dbReference type="EMBL" id="CP108021">
    <property type="protein sequence ID" value="WUM19797.1"/>
    <property type="molecule type" value="Genomic_DNA"/>
</dbReference>
<dbReference type="PRINTS" id="PR00420">
    <property type="entry name" value="RNGMNOXGNASE"/>
</dbReference>
<evidence type="ECO:0000313" key="4">
    <source>
        <dbReference type="Proteomes" id="UP001432128"/>
    </source>
</evidence>
<feature type="region of interest" description="Disordered" evidence="1">
    <location>
        <begin position="378"/>
        <end position="398"/>
    </location>
</feature>